<protein>
    <recommendedName>
        <fullName evidence="2">NADP-dependent oxidoreductase domain-containing protein</fullName>
    </recommendedName>
</protein>
<dbReference type="InterPro" id="IPR050523">
    <property type="entry name" value="AKR_Detox_Biosynth"/>
</dbReference>
<keyword evidence="1" id="KW-0560">Oxidoreductase</keyword>
<feature type="domain" description="NADP-dependent oxidoreductase" evidence="2">
    <location>
        <begin position="5"/>
        <end position="310"/>
    </location>
</feature>
<comment type="caution">
    <text evidence="3">The sequence shown here is derived from an EMBL/GenBank/DDBJ whole genome shotgun (WGS) entry which is preliminary data.</text>
</comment>
<dbReference type="EMBL" id="JAWRVE010000213">
    <property type="protein sequence ID" value="KAL1848716.1"/>
    <property type="molecule type" value="Genomic_DNA"/>
</dbReference>
<accession>A0ABR3VYY7</accession>
<evidence type="ECO:0000313" key="3">
    <source>
        <dbReference type="EMBL" id="KAL1848716.1"/>
    </source>
</evidence>
<keyword evidence="4" id="KW-1185">Reference proteome</keyword>
<proteinExistence type="predicted"/>
<gene>
    <name evidence="3" type="ORF">Daus18300_013506</name>
</gene>
<dbReference type="CDD" id="cd19075">
    <property type="entry name" value="AKR_AKR7A1-5"/>
    <property type="match status" value="1"/>
</dbReference>
<name>A0ABR3VYY7_9PEZI</name>
<reference evidence="3 4" key="1">
    <citation type="journal article" date="2024" name="IMA Fungus">
        <title>IMA Genome - F19 : A genome assembly and annotation guide to empower mycologists, including annotated draft genome sequences of Ceratocystis pirilliformis, Diaporthe australafricana, Fusarium ophioides, Paecilomyces lecythidis, and Sporothrix stenoceras.</title>
        <authorList>
            <person name="Aylward J."/>
            <person name="Wilson A.M."/>
            <person name="Visagie C.M."/>
            <person name="Spraker J."/>
            <person name="Barnes I."/>
            <person name="Buitendag C."/>
            <person name="Ceriani C."/>
            <person name="Del Mar Angel L."/>
            <person name="du Plessis D."/>
            <person name="Fuchs T."/>
            <person name="Gasser K."/>
            <person name="Kramer D."/>
            <person name="Li W."/>
            <person name="Munsamy K."/>
            <person name="Piso A."/>
            <person name="Price J.L."/>
            <person name="Sonnekus B."/>
            <person name="Thomas C."/>
            <person name="van der Nest A."/>
            <person name="van Dijk A."/>
            <person name="van Heerden A."/>
            <person name="van Vuuren N."/>
            <person name="Yilmaz N."/>
            <person name="Duong T.A."/>
            <person name="van der Merwe N.A."/>
            <person name="Wingfield M.J."/>
            <person name="Wingfield B.D."/>
        </authorList>
    </citation>
    <scope>NUCLEOTIDE SEQUENCE [LARGE SCALE GENOMIC DNA]</scope>
    <source>
        <strain evidence="3 4">CMW 18300</strain>
    </source>
</reference>
<organism evidence="3 4">
    <name type="scientific">Diaporthe australafricana</name>
    <dbReference type="NCBI Taxonomy" id="127596"/>
    <lineage>
        <taxon>Eukaryota</taxon>
        <taxon>Fungi</taxon>
        <taxon>Dikarya</taxon>
        <taxon>Ascomycota</taxon>
        <taxon>Pezizomycotina</taxon>
        <taxon>Sordariomycetes</taxon>
        <taxon>Sordariomycetidae</taxon>
        <taxon>Diaporthales</taxon>
        <taxon>Diaporthaceae</taxon>
        <taxon>Diaporthe</taxon>
    </lineage>
</organism>
<dbReference type="PANTHER" id="PTHR43364:SF4">
    <property type="entry name" value="NAD(P)-LINKED OXIDOREDUCTASE SUPERFAMILY PROTEIN"/>
    <property type="match status" value="1"/>
</dbReference>
<dbReference type="Pfam" id="PF00248">
    <property type="entry name" value="Aldo_ket_red"/>
    <property type="match status" value="1"/>
</dbReference>
<dbReference type="Proteomes" id="UP001583177">
    <property type="component" value="Unassembled WGS sequence"/>
</dbReference>
<evidence type="ECO:0000256" key="1">
    <source>
        <dbReference type="ARBA" id="ARBA00023002"/>
    </source>
</evidence>
<dbReference type="InterPro" id="IPR023210">
    <property type="entry name" value="NADP_OxRdtase_dom"/>
</dbReference>
<dbReference type="SUPFAM" id="SSF51430">
    <property type="entry name" value="NAD(P)-linked oxidoreductase"/>
    <property type="match status" value="1"/>
</dbReference>
<dbReference type="InterPro" id="IPR036812">
    <property type="entry name" value="NAD(P)_OxRdtase_dom_sf"/>
</dbReference>
<sequence length="334" mass="36235">MTAPKLIFGAGLFTKEYGFNSAEDVKPWLDVLLDDKSKGLVSEIDTAAAYQQSEGYLGELKFPSQFAIGTKVFGGANPAQPSTKDGVIAQAKDSLSKLGVQQIDVLFIHCPDRRVSFEDTLSGIDALYKEGAFKRFGLANYTPDEVEEVIKVCNEKGFVLPSVFTGSYSAVARLPEDRLLPLLRKHKIAFYAYSPIAGGFLAKSSQEFRDQSFAGRWAMSGFLGMVYQFMYNKPNALEALDKWHEIAAAEGVSVTELAYRWVVHNSALDGSLGDGIVIGASTIEQWKENIAAIQKGPLSAETAAKIDALWGPGLKSDSLLDNWAAIGGVMAAKK</sequence>
<dbReference type="Gene3D" id="3.20.20.100">
    <property type="entry name" value="NADP-dependent oxidoreductase domain"/>
    <property type="match status" value="1"/>
</dbReference>
<evidence type="ECO:0000313" key="4">
    <source>
        <dbReference type="Proteomes" id="UP001583177"/>
    </source>
</evidence>
<evidence type="ECO:0000259" key="2">
    <source>
        <dbReference type="Pfam" id="PF00248"/>
    </source>
</evidence>
<dbReference type="PANTHER" id="PTHR43364">
    <property type="entry name" value="NADH-SPECIFIC METHYLGLYOXAL REDUCTASE-RELATED"/>
    <property type="match status" value="1"/>
</dbReference>